<evidence type="ECO:0008006" key="5">
    <source>
        <dbReference type="Google" id="ProtNLM"/>
    </source>
</evidence>
<keyword evidence="4" id="KW-1185">Reference proteome</keyword>
<dbReference type="PATRIC" id="fig|119224.3.peg.1525"/>
<gene>
    <name evidence="3" type="ORF">AKK44_01760</name>
</gene>
<dbReference type="EMBL" id="LHQM01000006">
    <property type="protein sequence ID" value="KPJ23021.1"/>
    <property type="molecule type" value="Genomic_DNA"/>
</dbReference>
<dbReference type="Gene3D" id="1.10.1040.20">
    <property type="entry name" value="ProC-like, C-terminal domain"/>
    <property type="match status" value="1"/>
</dbReference>
<name>A0A0P6S8Z2_9STRE</name>
<dbReference type="Pfam" id="PF10728">
    <property type="entry name" value="DUF2520"/>
    <property type="match status" value="1"/>
</dbReference>
<dbReference type="AlphaFoldDB" id="A0A0P6S8Z2"/>
<dbReference type="Pfam" id="PF03807">
    <property type="entry name" value="F420_oxidored"/>
    <property type="match status" value="1"/>
</dbReference>
<dbReference type="InterPro" id="IPR037108">
    <property type="entry name" value="TM1727-like_C_sf"/>
</dbReference>
<organism evidence="3 4">
    <name type="scientific">Streptococcus phocae</name>
    <dbReference type="NCBI Taxonomy" id="119224"/>
    <lineage>
        <taxon>Bacteria</taxon>
        <taxon>Bacillati</taxon>
        <taxon>Bacillota</taxon>
        <taxon>Bacilli</taxon>
        <taxon>Lactobacillales</taxon>
        <taxon>Streptococcaceae</taxon>
        <taxon>Streptococcus</taxon>
    </lineage>
</organism>
<evidence type="ECO:0000313" key="4">
    <source>
        <dbReference type="Proteomes" id="UP000049578"/>
    </source>
</evidence>
<sequence length="289" mass="31536">MPRLGFVGAGKVATSLGRYLSEAGVAQLSGYYSRTLMSAKESAGLTGSAVYVNLSELVADSDVLLITTTDVQIVPVWQSLSPLDLNGKVVGHCSGALSSKALDKNLQQEAAVCSLHPLMAIKSKATPQTEMRQVFFTLEGDQRALDLLASWLDVTGNSYKIMPAKDKTRYHIGAVLISNLVLSLGSLSVELFQEYDFSETEALQALKSLATYNLEHFVTKGALASLTGPVERNDLGTVEKHLEALSAESYQEVRDIYQSLSLQLLKLAQDKHQTIDYDPLEQLLRKDRP</sequence>
<proteinExistence type="predicted"/>
<reference evidence="3 4" key="1">
    <citation type="submission" date="2015-08" db="EMBL/GenBank/DDBJ databases">
        <title>Genome sequence of Streptococcus phocae subsp. phocae ATCC 51973T isolated from liver specimen obtained from seal.</title>
        <authorList>
            <person name="Avendano-Herrera R."/>
        </authorList>
    </citation>
    <scope>NUCLEOTIDE SEQUENCE [LARGE SCALE GENOMIC DNA]</scope>
    <source>
        <strain evidence="3 4">ATCC 51973</strain>
    </source>
</reference>
<dbReference type="InterPro" id="IPR018931">
    <property type="entry name" value="DUF2520"/>
</dbReference>
<feature type="domain" description="DUF2520" evidence="2">
    <location>
        <begin position="135"/>
        <end position="262"/>
    </location>
</feature>
<evidence type="ECO:0000313" key="3">
    <source>
        <dbReference type="EMBL" id="KPJ23021.1"/>
    </source>
</evidence>
<accession>A0A0P6S8Z2</accession>
<dbReference type="Proteomes" id="UP000049578">
    <property type="component" value="Unassembled WGS sequence"/>
</dbReference>
<protein>
    <recommendedName>
        <fullName evidence="5">DUF2520 domain-containing protein</fullName>
    </recommendedName>
</protein>
<evidence type="ECO:0000259" key="1">
    <source>
        <dbReference type="Pfam" id="PF03807"/>
    </source>
</evidence>
<dbReference type="PANTHER" id="PTHR40459:SF1">
    <property type="entry name" value="CONSERVED HYPOTHETICAL ALANINE AND LEUCINE RICH PROTEIN"/>
    <property type="match status" value="1"/>
</dbReference>
<evidence type="ECO:0000259" key="2">
    <source>
        <dbReference type="Pfam" id="PF10728"/>
    </source>
</evidence>
<dbReference type="SUPFAM" id="SSF51735">
    <property type="entry name" value="NAD(P)-binding Rossmann-fold domains"/>
    <property type="match status" value="1"/>
</dbReference>
<dbReference type="InterPro" id="IPR036291">
    <property type="entry name" value="NAD(P)-bd_dom_sf"/>
</dbReference>
<dbReference type="STRING" id="119224.AKK44_01760"/>
<dbReference type="PANTHER" id="PTHR40459">
    <property type="entry name" value="CONSERVED HYPOTHETICAL ALANINE AND LEUCINE RICH PROTEIN"/>
    <property type="match status" value="1"/>
</dbReference>
<dbReference type="InterPro" id="IPR008927">
    <property type="entry name" value="6-PGluconate_DH-like_C_sf"/>
</dbReference>
<feature type="domain" description="Pyrroline-5-carboxylate reductase catalytic N-terminal" evidence="1">
    <location>
        <begin position="3"/>
        <end position="90"/>
    </location>
</feature>
<dbReference type="SUPFAM" id="SSF48179">
    <property type="entry name" value="6-phosphogluconate dehydrogenase C-terminal domain-like"/>
    <property type="match status" value="1"/>
</dbReference>
<dbReference type="Gene3D" id="3.40.50.720">
    <property type="entry name" value="NAD(P)-binding Rossmann-like Domain"/>
    <property type="match status" value="1"/>
</dbReference>
<dbReference type="InterPro" id="IPR028939">
    <property type="entry name" value="P5C_Rdtase_cat_N"/>
</dbReference>
<comment type="caution">
    <text evidence="3">The sequence shown here is derived from an EMBL/GenBank/DDBJ whole genome shotgun (WGS) entry which is preliminary data.</text>
</comment>